<evidence type="ECO:0008006" key="5">
    <source>
        <dbReference type="Google" id="ProtNLM"/>
    </source>
</evidence>
<evidence type="ECO:0000313" key="3">
    <source>
        <dbReference type="EMBL" id="KAG6369187.1"/>
    </source>
</evidence>
<feature type="signal peptide" evidence="2">
    <location>
        <begin position="1"/>
        <end position="26"/>
    </location>
</feature>
<sequence length="288" mass="30960">MLSFFISKIVAMSIFVYLCIVAPSASGRIDKGTASLSRYRTDATRTKPTKPAGVPKPPHDNRYNPSSTSVPRGVRRDRHRDRSTQIDIPLRNNANKARTGARKSLARSRAATPTKQRRQNEQPTPEPTGDESASTTVYVYGPNAFALLLPQNSGEMVSDAEEDGIAYCTDGSGCGNPFPNGFITGAAYSASADGSYVQITGCMDSSKFPFADNDDGGQFDVRYPNGAQCTFGGYGASFIEQVEPSANRFCLRCCKSANDQQNCNSHQDRAGCPVAVPGTYEFGEVGCS</sequence>
<evidence type="ECO:0000313" key="4">
    <source>
        <dbReference type="Proteomes" id="UP000683000"/>
    </source>
</evidence>
<feature type="chain" id="PRO_5034188213" description="Secreted protein" evidence="2">
    <location>
        <begin position="27"/>
        <end position="288"/>
    </location>
</feature>
<organism evidence="3 4">
    <name type="scientific">Boletus reticuloceps</name>
    <dbReference type="NCBI Taxonomy" id="495285"/>
    <lineage>
        <taxon>Eukaryota</taxon>
        <taxon>Fungi</taxon>
        <taxon>Dikarya</taxon>
        <taxon>Basidiomycota</taxon>
        <taxon>Agaricomycotina</taxon>
        <taxon>Agaricomycetes</taxon>
        <taxon>Agaricomycetidae</taxon>
        <taxon>Boletales</taxon>
        <taxon>Boletineae</taxon>
        <taxon>Boletaceae</taxon>
        <taxon>Boletoideae</taxon>
        <taxon>Boletus</taxon>
    </lineage>
</organism>
<dbReference type="Proteomes" id="UP000683000">
    <property type="component" value="Unassembled WGS sequence"/>
</dbReference>
<proteinExistence type="predicted"/>
<evidence type="ECO:0000256" key="1">
    <source>
        <dbReference type="SAM" id="MobiDB-lite"/>
    </source>
</evidence>
<keyword evidence="4" id="KW-1185">Reference proteome</keyword>
<evidence type="ECO:0000256" key="2">
    <source>
        <dbReference type="SAM" id="SignalP"/>
    </source>
</evidence>
<dbReference type="EMBL" id="JAGFBS010000100">
    <property type="protein sequence ID" value="KAG6369187.1"/>
    <property type="molecule type" value="Genomic_DNA"/>
</dbReference>
<comment type="caution">
    <text evidence="3">The sequence shown here is derived from an EMBL/GenBank/DDBJ whole genome shotgun (WGS) entry which is preliminary data.</text>
</comment>
<dbReference type="AlphaFoldDB" id="A0A8I2YC68"/>
<gene>
    <name evidence="3" type="ORF">JVT61DRAFT_1346</name>
</gene>
<name>A0A8I2YC68_9AGAM</name>
<keyword evidence="2" id="KW-0732">Signal</keyword>
<reference evidence="3" key="1">
    <citation type="submission" date="2021-03" db="EMBL/GenBank/DDBJ databases">
        <title>Evolutionary innovations through gain and loss of genes in the ectomycorrhizal Boletales.</title>
        <authorList>
            <person name="Wu G."/>
            <person name="Miyauchi S."/>
            <person name="Morin E."/>
            <person name="Yang Z.-L."/>
            <person name="Xu J."/>
            <person name="Martin F.M."/>
        </authorList>
    </citation>
    <scope>NUCLEOTIDE SEQUENCE</scope>
    <source>
        <strain evidence="3">BR01</strain>
    </source>
</reference>
<accession>A0A8I2YC68</accession>
<dbReference type="OrthoDB" id="3044029at2759"/>
<feature type="region of interest" description="Disordered" evidence="1">
    <location>
        <begin position="38"/>
        <end position="135"/>
    </location>
</feature>
<protein>
    <recommendedName>
        <fullName evidence="5">Secreted protein</fullName>
    </recommendedName>
</protein>